<dbReference type="EMBL" id="ABDG02000023">
    <property type="protein sequence ID" value="EHK45938.1"/>
    <property type="molecule type" value="Genomic_DNA"/>
</dbReference>
<sequence length="98" mass="10946">MLEFQLLPANQLGISTSQRMQSQTREAFTRPASSNKPVKPRPHKGWTVSAMPRGHPKNWFQCANLKSEVEYDMLLDSSGPTSAMLTVHNEVFAAVFLA</sequence>
<organism evidence="2 3">
    <name type="scientific">Hypocrea atroviridis (strain ATCC 20476 / IMI 206040)</name>
    <name type="common">Trichoderma atroviride</name>
    <dbReference type="NCBI Taxonomy" id="452589"/>
    <lineage>
        <taxon>Eukaryota</taxon>
        <taxon>Fungi</taxon>
        <taxon>Dikarya</taxon>
        <taxon>Ascomycota</taxon>
        <taxon>Pezizomycotina</taxon>
        <taxon>Sordariomycetes</taxon>
        <taxon>Hypocreomycetidae</taxon>
        <taxon>Hypocreales</taxon>
        <taxon>Hypocreaceae</taxon>
        <taxon>Trichoderma</taxon>
    </lineage>
</organism>
<protein>
    <submittedName>
        <fullName evidence="2">Uncharacterized protein</fullName>
    </submittedName>
</protein>
<dbReference type="HOGENOM" id="CLU_2333870_0_0_1"/>
<name>G9NT91_HYPAI</name>
<feature type="region of interest" description="Disordered" evidence="1">
    <location>
        <begin position="15"/>
        <end position="50"/>
    </location>
</feature>
<evidence type="ECO:0000256" key="1">
    <source>
        <dbReference type="SAM" id="MobiDB-lite"/>
    </source>
</evidence>
<comment type="caution">
    <text evidence="2">The sequence shown here is derived from an EMBL/GenBank/DDBJ whole genome shotgun (WGS) entry which is preliminary data.</text>
</comment>
<accession>G9NT91</accession>
<keyword evidence="3" id="KW-1185">Reference proteome</keyword>
<gene>
    <name evidence="2" type="ORF">TRIATDRAFT_299497</name>
</gene>
<feature type="compositionally biased region" description="Polar residues" evidence="1">
    <location>
        <begin position="15"/>
        <end position="36"/>
    </location>
</feature>
<evidence type="ECO:0000313" key="2">
    <source>
        <dbReference type="EMBL" id="EHK45938.1"/>
    </source>
</evidence>
<dbReference type="OrthoDB" id="10519343at2759"/>
<evidence type="ECO:0000313" key="3">
    <source>
        <dbReference type="Proteomes" id="UP000005426"/>
    </source>
</evidence>
<proteinExistence type="predicted"/>
<reference evidence="2 3" key="1">
    <citation type="journal article" date="2011" name="Genome Biol.">
        <title>Comparative genome sequence analysis underscores mycoparasitism as the ancestral life style of Trichoderma.</title>
        <authorList>
            <person name="Kubicek C.P."/>
            <person name="Herrera-Estrella A."/>
            <person name="Seidl-Seiboth V."/>
            <person name="Martinez D.A."/>
            <person name="Druzhinina I.S."/>
            <person name="Thon M."/>
            <person name="Zeilinger S."/>
            <person name="Casas-Flores S."/>
            <person name="Horwitz B.A."/>
            <person name="Mukherjee P.K."/>
            <person name="Mukherjee M."/>
            <person name="Kredics L."/>
            <person name="Alcaraz L.D."/>
            <person name="Aerts A."/>
            <person name="Antal Z."/>
            <person name="Atanasova L."/>
            <person name="Cervantes-Badillo M.G."/>
            <person name="Challacombe J."/>
            <person name="Chertkov O."/>
            <person name="McCluskey K."/>
            <person name="Coulpier F."/>
            <person name="Deshpande N."/>
            <person name="von Doehren H."/>
            <person name="Ebbole D.J."/>
            <person name="Esquivel-Naranjo E.U."/>
            <person name="Fekete E."/>
            <person name="Flipphi M."/>
            <person name="Glaser F."/>
            <person name="Gomez-Rodriguez E.Y."/>
            <person name="Gruber S."/>
            <person name="Han C."/>
            <person name="Henrissat B."/>
            <person name="Hermosa R."/>
            <person name="Hernandez-Onate M."/>
            <person name="Karaffa L."/>
            <person name="Kosti I."/>
            <person name="Le Crom S."/>
            <person name="Lindquist E."/>
            <person name="Lucas S."/>
            <person name="Luebeck M."/>
            <person name="Luebeck P.S."/>
            <person name="Margeot A."/>
            <person name="Metz B."/>
            <person name="Misra M."/>
            <person name="Nevalainen H."/>
            <person name="Omann M."/>
            <person name="Packer N."/>
            <person name="Perrone G."/>
            <person name="Uresti-Rivera E.E."/>
            <person name="Salamov A."/>
            <person name="Schmoll M."/>
            <person name="Seiboth B."/>
            <person name="Shapiro H."/>
            <person name="Sukno S."/>
            <person name="Tamayo-Ramos J.A."/>
            <person name="Tisch D."/>
            <person name="Wiest A."/>
            <person name="Wilkinson H.H."/>
            <person name="Zhang M."/>
            <person name="Coutinho P.M."/>
            <person name="Kenerley C.M."/>
            <person name="Monte E."/>
            <person name="Baker S.E."/>
            <person name="Grigoriev I.V."/>
        </authorList>
    </citation>
    <scope>NUCLEOTIDE SEQUENCE [LARGE SCALE GENOMIC DNA]</scope>
    <source>
        <strain evidence="3">ATCC 20476 / IMI 206040</strain>
    </source>
</reference>
<dbReference type="AlphaFoldDB" id="G9NT91"/>
<dbReference type="Proteomes" id="UP000005426">
    <property type="component" value="Unassembled WGS sequence"/>
</dbReference>